<dbReference type="GeneID" id="31363981"/>
<proteinExistence type="predicted"/>
<dbReference type="AlphaFoldDB" id="D3BID3"/>
<protein>
    <submittedName>
        <fullName evidence="2">Uncharacterized protein</fullName>
    </submittedName>
</protein>
<dbReference type="Proteomes" id="UP000001396">
    <property type="component" value="Unassembled WGS sequence"/>
</dbReference>
<comment type="caution">
    <text evidence="2">The sequence shown here is derived from an EMBL/GenBank/DDBJ whole genome shotgun (WGS) entry which is preliminary data.</text>
</comment>
<keyword evidence="1" id="KW-0472">Membrane</keyword>
<evidence type="ECO:0000256" key="1">
    <source>
        <dbReference type="SAM" id="Phobius"/>
    </source>
</evidence>
<keyword evidence="1" id="KW-1133">Transmembrane helix</keyword>
<feature type="transmembrane region" description="Helical" evidence="1">
    <location>
        <begin position="67"/>
        <end position="90"/>
    </location>
</feature>
<evidence type="ECO:0000313" key="2">
    <source>
        <dbReference type="EMBL" id="EFA79033.1"/>
    </source>
</evidence>
<keyword evidence="3" id="KW-1185">Reference proteome</keyword>
<keyword evidence="1" id="KW-0812">Transmembrane</keyword>
<accession>D3BID3</accession>
<gene>
    <name evidence="2" type="ORF">PPL_08502</name>
</gene>
<dbReference type="InParanoid" id="D3BID3"/>
<dbReference type="RefSeq" id="XP_020431156.1">
    <property type="nucleotide sequence ID" value="XM_020579317.1"/>
</dbReference>
<evidence type="ECO:0000313" key="3">
    <source>
        <dbReference type="Proteomes" id="UP000001396"/>
    </source>
</evidence>
<reference evidence="2 3" key="1">
    <citation type="journal article" date="2011" name="Genome Res.">
        <title>Phylogeny-wide analysis of social amoeba genomes highlights ancient origins for complex intercellular communication.</title>
        <authorList>
            <person name="Heidel A.J."/>
            <person name="Lawal H.M."/>
            <person name="Felder M."/>
            <person name="Schilde C."/>
            <person name="Helps N.R."/>
            <person name="Tunggal B."/>
            <person name="Rivero F."/>
            <person name="John U."/>
            <person name="Schleicher M."/>
            <person name="Eichinger L."/>
            <person name="Platzer M."/>
            <person name="Noegel A.A."/>
            <person name="Schaap P."/>
            <person name="Gloeckner G."/>
        </authorList>
    </citation>
    <scope>NUCLEOTIDE SEQUENCE [LARGE SCALE GENOMIC DNA]</scope>
    <source>
        <strain evidence="3">ATCC 26659 / Pp 5 / PN500</strain>
    </source>
</reference>
<sequence>MTTTTFEYSRYLALCRDVTAYSGCTLTPSLSTTSALVMSVSSVVTPSLNSATHMSISSSNAGISVELMVLIKLLIIFLLAMLPAAVFVFCADGKTQSTGLTCSNYPQLRTLTLVNRLSFRSVTLPLLTFRSLSPHSLKDT</sequence>
<organism evidence="2 3">
    <name type="scientific">Heterostelium pallidum (strain ATCC 26659 / Pp 5 / PN500)</name>
    <name type="common">Cellular slime mold</name>
    <name type="synonym">Polysphondylium pallidum</name>
    <dbReference type="NCBI Taxonomy" id="670386"/>
    <lineage>
        <taxon>Eukaryota</taxon>
        <taxon>Amoebozoa</taxon>
        <taxon>Evosea</taxon>
        <taxon>Eumycetozoa</taxon>
        <taxon>Dictyostelia</taxon>
        <taxon>Acytosteliales</taxon>
        <taxon>Acytosteliaceae</taxon>
        <taxon>Heterostelium</taxon>
    </lineage>
</organism>
<dbReference type="EMBL" id="ADBJ01000037">
    <property type="protein sequence ID" value="EFA79033.1"/>
    <property type="molecule type" value="Genomic_DNA"/>
</dbReference>
<name>D3BID3_HETP5</name>